<feature type="domain" description="RNA polymerase sigma-70 region 2" evidence="5">
    <location>
        <begin position="11"/>
        <end position="76"/>
    </location>
</feature>
<keyword evidence="8" id="KW-1185">Reference proteome</keyword>
<evidence type="ECO:0008006" key="9">
    <source>
        <dbReference type="Google" id="ProtNLM"/>
    </source>
</evidence>
<dbReference type="InterPro" id="IPR013249">
    <property type="entry name" value="RNA_pol_sigma70_r4_t2"/>
</dbReference>
<dbReference type="InterPro" id="IPR014284">
    <property type="entry name" value="RNA_pol_sigma-70_dom"/>
</dbReference>
<evidence type="ECO:0000259" key="5">
    <source>
        <dbReference type="Pfam" id="PF04542"/>
    </source>
</evidence>
<name>A0AA86MWL0_9BACT</name>
<dbReference type="NCBIfam" id="TIGR02937">
    <property type="entry name" value="sigma70-ECF"/>
    <property type="match status" value="1"/>
</dbReference>
<evidence type="ECO:0000256" key="3">
    <source>
        <dbReference type="ARBA" id="ARBA00023082"/>
    </source>
</evidence>
<dbReference type="EMBL" id="OX365700">
    <property type="protein sequence ID" value="CAI4030301.1"/>
    <property type="molecule type" value="Genomic_DNA"/>
</dbReference>
<evidence type="ECO:0000256" key="1">
    <source>
        <dbReference type="ARBA" id="ARBA00010641"/>
    </source>
</evidence>
<dbReference type="InterPro" id="IPR039425">
    <property type="entry name" value="RNA_pol_sigma-70-like"/>
</dbReference>
<dbReference type="InterPro" id="IPR036388">
    <property type="entry name" value="WH-like_DNA-bd_sf"/>
</dbReference>
<dbReference type="PANTHER" id="PTHR43133">
    <property type="entry name" value="RNA POLYMERASE ECF-TYPE SIGMA FACTO"/>
    <property type="match status" value="1"/>
</dbReference>
<evidence type="ECO:0000313" key="7">
    <source>
        <dbReference type="EMBL" id="CAI4030301.1"/>
    </source>
</evidence>
<dbReference type="Gene3D" id="1.10.1740.10">
    <property type="match status" value="1"/>
</dbReference>
<organism evidence="7 8">
    <name type="scientific">Nitrospira tepida</name>
    <dbReference type="NCBI Taxonomy" id="2973512"/>
    <lineage>
        <taxon>Bacteria</taxon>
        <taxon>Pseudomonadati</taxon>
        <taxon>Nitrospirota</taxon>
        <taxon>Nitrospiria</taxon>
        <taxon>Nitrospirales</taxon>
        <taxon>Nitrospiraceae</taxon>
        <taxon>Nitrospira</taxon>
    </lineage>
</organism>
<evidence type="ECO:0000259" key="6">
    <source>
        <dbReference type="Pfam" id="PF08281"/>
    </source>
</evidence>
<dbReference type="Gene3D" id="1.10.10.10">
    <property type="entry name" value="Winged helix-like DNA-binding domain superfamily/Winged helix DNA-binding domain"/>
    <property type="match status" value="1"/>
</dbReference>
<dbReference type="AlphaFoldDB" id="A0AA86MWL0"/>
<evidence type="ECO:0000313" key="8">
    <source>
        <dbReference type="Proteomes" id="UP001179121"/>
    </source>
</evidence>
<dbReference type="SUPFAM" id="SSF88946">
    <property type="entry name" value="Sigma2 domain of RNA polymerase sigma factors"/>
    <property type="match status" value="1"/>
</dbReference>
<keyword evidence="2" id="KW-0805">Transcription regulation</keyword>
<comment type="similarity">
    <text evidence="1">Belongs to the sigma-70 factor family. ECF subfamily.</text>
</comment>
<feature type="domain" description="RNA polymerase sigma factor 70 region 4 type 2" evidence="6">
    <location>
        <begin position="109"/>
        <end position="161"/>
    </location>
</feature>
<evidence type="ECO:0000256" key="4">
    <source>
        <dbReference type="ARBA" id="ARBA00023163"/>
    </source>
</evidence>
<reference evidence="7" key="1">
    <citation type="submission" date="2022-10" db="EMBL/GenBank/DDBJ databases">
        <authorList>
            <person name="Koch H."/>
        </authorList>
    </citation>
    <scope>NUCLEOTIDE SEQUENCE</scope>
    <source>
        <strain evidence="7">DNF</strain>
    </source>
</reference>
<dbReference type="InterPro" id="IPR013325">
    <property type="entry name" value="RNA_pol_sigma_r2"/>
</dbReference>
<sequence length="171" mass="19328">MSLTSQDIERLFHECRQQLIRSLYRIVRCEDAAADLAQETYLRLVSLAPTTSVAYPRALLFRTAANLAIDYLRQGQARRRTGEALEAAADVPSAAPPADRALFDKQRLRIFLDAIDSLPPRSREAFLLHRVHDCSYRAIAAKLGVSESAVEKLIMRALLHCRRALQQRQAE</sequence>
<dbReference type="Pfam" id="PF08281">
    <property type="entry name" value="Sigma70_r4_2"/>
    <property type="match status" value="1"/>
</dbReference>
<dbReference type="GO" id="GO:0003677">
    <property type="term" value="F:DNA binding"/>
    <property type="evidence" value="ECO:0007669"/>
    <property type="project" value="InterPro"/>
</dbReference>
<accession>A0AA86MWL0</accession>
<dbReference type="CDD" id="cd06171">
    <property type="entry name" value="Sigma70_r4"/>
    <property type="match status" value="1"/>
</dbReference>
<dbReference type="RefSeq" id="WP_370693543.1">
    <property type="nucleotide sequence ID" value="NZ_OX365700.1"/>
</dbReference>
<protein>
    <recommendedName>
        <fullName evidence="9">RNA polymerase subunit sigma-70</fullName>
    </recommendedName>
</protein>
<gene>
    <name evidence="7" type="ORF">DNFV4_00729</name>
</gene>
<dbReference type="SUPFAM" id="SSF88659">
    <property type="entry name" value="Sigma3 and sigma4 domains of RNA polymerase sigma factors"/>
    <property type="match status" value="1"/>
</dbReference>
<dbReference type="PANTHER" id="PTHR43133:SF63">
    <property type="entry name" value="RNA POLYMERASE SIGMA FACTOR FECI-RELATED"/>
    <property type="match status" value="1"/>
</dbReference>
<evidence type="ECO:0000256" key="2">
    <source>
        <dbReference type="ARBA" id="ARBA00023015"/>
    </source>
</evidence>
<dbReference type="GO" id="GO:0016987">
    <property type="term" value="F:sigma factor activity"/>
    <property type="evidence" value="ECO:0007669"/>
    <property type="project" value="UniProtKB-KW"/>
</dbReference>
<dbReference type="KEGG" id="nti:DNFV4_00729"/>
<keyword evidence="3" id="KW-0731">Sigma factor</keyword>
<dbReference type="Pfam" id="PF04542">
    <property type="entry name" value="Sigma70_r2"/>
    <property type="match status" value="1"/>
</dbReference>
<dbReference type="InterPro" id="IPR013324">
    <property type="entry name" value="RNA_pol_sigma_r3/r4-like"/>
</dbReference>
<keyword evidence="4" id="KW-0804">Transcription</keyword>
<dbReference type="InterPro" id="IPR007627">
    <property type="entry name" value="RNA_pol_sigma70_r2"/>
</dbReference>
<dbReference type="Proteomes" id="UP001179121">
    <property type="component" value="Chromosome"/>
</dbReference>
<proteinExistence type="inferred from homology"/>
<dbReference type="GO" id="GO:0006352">
    <property type="term" value="P:DNA-templated transcription initiation"/>
    <property type="evidence" value="ECO:0007669"/>
    <property type="project" value="InterPro"/>
</dbReference>